<dbReference type="GO" id="GO:0016788">
    <property type="term" value="F:hydrolase activity, acting on ester bonds"/>
    <property type="evidence" value="ECO:0007669"/>
    <property type="project" value="InterPro"/>
</dbReference>
<dbReference type="GO" id="GO:0016070">
    <property type="term" value="P:RNA metabolic process"/>
    <property type="evidence" value="ECO:0007669"/>
    <property type="project" value="InterPro"/>
</dbReference>
<proteinExistence type="predicted"/>
<dbReference type="EMBL" id="CACSIO010000024">
    <property type="protein sequence ID" value="CAA0117645.1"/>
    <property type="molecule type" value="Genomic_DNA"/>
</dbReference>
<dbReference type="OrthoDB" id="6080577at2"/>
<accession>A0A5S9QHM9</accession>
<dbReference type="Proteomes" id="UP000441399">
    <property type="component" value="Unassembled WGS sequence"/>
</dbReference>
<dbReference type="Pfam" id="PF08845">
    <property type="entry name" value="SymE_toxin"/>
    <property type="match status" value="1"/>
</dbReference>
<evidence type="ECO:0000313" key="2">
    <source>
        <dbReference type="EMBL" id="CAA0117645.1"/>
    </source>
</evidence>
<name>A0A5S9QHM9_9GAMM</name>
<gene>
    <name evidence="2" type="ORF">OPDIPICF_04787</name>
</gene>
<keyword evidence="3" id="KW-1185">Reference proteome</keyword>
<protein>
    <recommendedName>
        <fullName evidence="1">Toxin SymE-like domain-containing protein</fullName>
    </recommendedName>
</protein>
<sequence length="92" mass="10243">MADQDITLEPRSAKEKFPISRKFTVLETVVEGYSRAKNIGVNYVPVKLEPCVVLRGKWLRDAGFEIGDEVVVTLNENDISIKPAKLLAEALV</sequence>
<evidence type="ECO:0000259" key="1">
    <source>
        <dbReference type="Pfam" id="PF08845"/>
    </source>
</evidence>
<dbReference type="GO" id="GO:0005737">
    <property type="term" value="C:cytoplasm"/>
    <property type="evidence" value="ECO:0007669"/>
    <property type="project" value="InterPro"/>
</dbReference>
<dbReference type="GO" id="GO:0003723">
    <property type="term" value="F:RNA binding"/>
    <property type="evidence" value="ECO:0007669"/>
    <property type="project" value="InterPro"/>
</dbReference>
<evidence type="ECO:0000313" key="3">
    <source>
        <dbReference type="Proteomes" id="UP000441399"/>
    </source>
</evidence>
<organism evidence="2 3">
    <name type="scientific">BD1-7 clade bacterium</name>
    <dbReference type="NCBI Taxonomy" id="2029982"/>
    <lineage>
        <taxon>Bacteria</taxon>
        <taxon>Pseudomonadati</taxon>
        <taxon>Pseudomonadota</taxon>
        <taxon>Gammaproteobacteria</taxon>
        <taxon>Cellvibrionales</taxon>
        <taxon>Spongiibacteraceae</taxon>
        <taxon>BD1-7 clade</taxon>
    </lineage>
</organism>
<dbReference type="InterPro" id="IPR014944">
    <property type="entry name" value="Toxin_SymE-like"/>
</dbReference>
<dbReference type="AlphaFoldDB" id="A0A5S9QHM9"/>
<reference evidence="2 3" key="1">
    <citation type="submission" date="2019-11" db="EMBL/GenBank/DDBJ databases">
        <authorList>
            <person name="Holert J."/>
        </authorList>
    </citation>
    <scope>NUCLEOTIDE SEQUENCE [LARGE SCALE GENOMIC DNA]</scope>
    <source>
        <strain evidence="2">SB11_3</strain>
    </source>
</reference>
<feature type="domain" description="Toxin SymE-like" evidence="1">
    <location>
        <begin position="41"/>
        <end position="81"/>
    </location>
</feature>